<reference evidence="1" key="1">
    <citation type="submission" date="2018-06" db="EMBL/GenBank/DDBJ databases">
        <authorList>
            <person name="Zhirakovskaya E."/>
        </authorList>
    </citation>
    <scope>NUCLEOTIDE SEQUENCE</scope>
</reference>
<dbReference type="SUPFAM" id="SSF53254">
    <property type="entry name" value="Phosphoglycerate mutase-like"/>
    <property type="match status" value="1"/>
</dbReference>
<name>A0A3B1AKQ6_9ZZZZ</name>
<evidence type="ECO:0008006" key="2">
    <source>
        <dbReference type="Google" id="ProtNLM"/>
    </source>
</evidence>
<accession>A0A3B1AKQ6</accession>
<gene>
    <name evidence="1" type="ORF">MNBD_GAMMA22-1079</name>
</gene>
<protein>
    <recommendedName>
        <fullName evidence="2">Phosphoglycerate mutase family protein</fullName>
    </recommendedName>
</protein>
<evidence type="ECO:0000313" key="1">
    <source>
        <dbReference type="EMBL" id="VAW99997.1"/>
    </source>
</evidence>
<dbReference type="Gene3D" id="3.40.50.1240">
    <property type="entry name" value="Phosphoglycerate mutase-like"/>
    <property type="match status" value="1"/>
</dbReference>
<organism evidence="1">
    <name type="scientific">hydrothermal vent metagenome</name>
    <dbReference type="NCBI Taxonomy" id="652676"/>
    <lineage>
        <taxon>unclassified sequences</taxon>
        <taxon>metagenomes</taxon>
        <taxon>ecological metagenomes</taxon>
    </lineage>
</organism>
<dbReference type="InterPro" id="IPR029033">
    <property type="entry name" value="His_PPase_superfam"/>
</dbReference>
<sequence length="190" mass="22048">MKIVLLRHGRPEIDLHHRQHEKISAFDIKKIIEDYRWIGLAEPQSIPSQVKLLAAQCNICVTSDVARSIESAQLIVGDNIYKSDSIYREAEMPHPLWQWPRFSMKYWFFLLRCFWYLGYQQNGESVVEVKQNAKIGALQLVEFAEKHSSVLLVGHGINIHFLAKELLALGWLGSNNCATSYWDYNQFVLE</sequence>
<proteinExistence type="predicted"/>
<dbReference type="AlphaFoldDB" id="A0A3B1AKQ6"/>
<dbReference type="EMBL" id="UOFS01000042">
    <property type="protein sequence ID" value="VAW99997.1"/>
    <property type="molecule type" value="Genomic_DNA"/>
</dbReference>